<evidence type="ECO:0000313" key="1">
    <source>
        <dbReference type="EMBL" id="CAB4137932.1"/>
    </source>
</evidence>
<reference evidence="1" key="1">
    <citation type="submission" date="2020-04" db="EMBL/GenBank/DDBJ databases">
        <authorList>
            <person name="Chiriac C."/>
            <person name="Salcher M."/>
            <person name="Ghai R."/>
            <person name="Kavagutti S V."/>
        </authorList>
    </citation>
    <scope>NUCLEOTIDE SEQUENCE</scope>
</reference>
<dbReference type="EMBL" id="LR796341">
    <property type="protein sequence ID" value="CAB4137932.1"/>
    <property type="molecule type" value="Genomic_DNA"/>
</dbReference>
<name>A0A6J5LVU7_9CAUD</name>
<sequence length="121" mass="14331">MREKLKLVETLIAALPEGHEETVDRAMKLWWYNIRASGGLRLTDIGYFVLKNMLDIESYDMEIDVETFDRTMLLQLDRKLQMPYYIVVKKKLPVKIVMFGSREAMLARLYGNLPKFLQNYH</sequence>
<accession>A0A6J5LVU7</accession>
<proteinExistence type="predicted"/>
<protein>
    <submittedName>
        <fullName evidence="1">Uncharacterized protein</fullName>
    </submittedName>
</protein>
<organism evidence="1">
    <name type="scientific">uncultured Caudovirales phage</name>
    <dbReference type="NCBI Taxonomy" id="2100421"/>
    <lineage>
        <taxon>Viruses</taxon>
        <taxon>Duplodnaviria</taxon>
        <taxon>Heunggongvirae</taxon>
        <taxon>Uroviricota</taxon>
        <taxon>Caudoviricetes</taxon>
        <taxon>Peduoviridae</taxon>
        <taxon>Maltschvirus</taxon>
        <taxon>Maltschvirus maltsch</taxon>
    </lineage>
</organism>
<gene>
    <name evidence="1" type="ORF">UFOVP328_140</name>
</gene>